<feature type="chain" id="PRO_5004721886" description="Knottin scorpion toxin-like domain-containing protein" evidence="6">
    <location>
        <begin position="28"/>
        <end position="100"/>
    </location>
</feature>
<keyword evidence="8" id="KW-1185">Reference proteome</keyword>
<evidence type="ECO:0000256" key="1">
    <source>
        <dbReference type="ARBA" id="ARBA00006722"/>
    </source>
</evidence>
<dbReference type="InterPro" id="IPR010851">
    <property type="entry name" value="DEFL"/>
</dbReference>
<accession>V4M017</accession>
<evidence type="ECO:0000256" key="5">
    <source>
        <dbReference type="ARBA" id="ARBA00023157"/>
    </source>
</evidence>
<evidence type="ECO:0008006" key="9">
    <source>
        <dbReference type="Google" id="ProtNLM"/>
    </source>
</evidence>
<dbReference type="Gramene" id="ESQ56295">
    <property type="protein sequence ID" value="ESQ56295"/>
    <property type="gene ID" value="EUTSA_v10027134mg"/>
</dbReference>
<dbReference type="AlphaFoldDB" id="V4M017"/>
<reference evidence="7 8" key="1">
    <citation type="journal article" date="2013" name="Front. Plant Sci.">
        <title>The Reference Genome of the Halophytic Plant Eutrema salsugineum.</title>
        <authorList>
            <person name="Yang R."/>
            <person name="Jarvis D.E."/>
            <person name="Chen H."/>
            <person name="Beilstein M.A."/>
            <person name="Grimwood J."/>
            <person name="Jenkins J."/>
            <person name="Shu S."/>
            <person name="Prochnik S."/>
            <person name="Xin M."/>
            <person name="Ma C."/>
            <person name="Schmutz J."/>
            <person name="Wing R.A."/>
            <person name="Mitchell-Olds T."/>
            <person name="Schumaker K.S."/>
            <person name="Wang X."/>
        </authorList>
    </citation>
    <scope>NUCLEOTIDE SEQUENCE [LARGE SCALE GENOMIC DNA]</scope>
</reference>
<dbReference type="Proteomes" id="UP000030689">
    <property type="component" value="Unassembled WGS sequence"/>
</dbReference>
<organism evidence="7 8">
    <name type="scientific">Eutrema salsugineum</name>
    <name type="common">Saltwater cress</name>
    <name type="synonym">Sisymbrium salsugineum</name>
    <dbReference type="NCBI Taxonomy" id="72664"/>
    <lineage>
        <taxon>Eukaryota</taxon>
        <taxon>Viridiplantae</taxon>
        <taxon>Streptophyta</taxon>
        <taxon>Embryophyta</taxon>
        <taxon>Tracheophyta</taxon>
        <taxon>Spermatophyta</taxon>
        <taxon>Magnoliopsida</taxon>
        <taxon>eudicotyledons</taxon>
        <taxon>Gunneridae</taxon>
        <taxon>Pentapetalae</taxon>
        <taxon>rosids</taxon>
        <taxon>malvids</taxon>
        <taxon>Brassicales</taxon>
        <taxon>Brassicaceae</taxon>
        <taxon>Eutremeae</taxon>
        <taxon>Eutrema</taxon>
    </lineage>
</organism>
<keyword evidence="2" id="KW-0929">Antimicrobial</keyword>
<evidence type="ECO:0000313" key="7">
    <source>
        <dbReference type="EMBL" id="ESQ56295.1"/>
    </source>
</evidence>
<evidence type="ECO:0000256" key="3">
    <source>
        <dbReference type="ARBA" id="ARBA00022577"/>
    </source>
</evidence>
<dbReference type="GO" id="GO:0031640">
    <property type="term" value="P:killing of cells of another organism"/>
    <property type="evidence" value="ECO:0007669"/>
    <property type="project" value="UniProtKB-KW"/>
</dbReference>
<dbReference type="GO" id="GO:0050832">
    <property type="term" value="P:defense response to fungus"/>
    <property type="evidence" value="ECO:0007669"/>
    <property type="project" value="UniProtKB-KW"/>
</dbReference>
<name>V4M017_EUTSA</name>
<keyword evidence="4" id="KW-0611">Plant defense</keyword>
<gene>
    <name evidence="7" type="ORF">EUTSA_v10027134mg</name>
</gene>
<dbReference type="EMBL" id="KI517384">
    <property type="protein sequence ID" value="ESQ56295.1"/>
    <property type="molecule type" value="Genomic_DNA"/>
</dbReference>
<feature type="signal peptide" evidence="6">
    <location>
        <begin position="1"/>
        <end position="27"/>
    </location>
</feature>
<protein>
    <recommendedName>
        <fullName evidence="9">Knottin scorpion toxin-like domain-containing protein</fullName>
    </recommendedName>
</protein>
<dbReference type="KEGG" id="eus:EUTSA_v10027134mg"/>
<evidence type="ECO:0000256" key="4">
    <source>
        <dbReference type="ARBA" id="ARBA00022821"/>
    </source>
</evidence>
<evidence type="ECO:0000256" key="2">
    <source>
        <dbReference type="ARBA" id="ARBA00022529"/>
    </source>
</evidence>
<evidence type="ECO:0000256" key="6">
    <source>
        <dbReference type="SAM" id="SignalP"/>
    </source>
</evidence>
<dbReference type="OMA" id="SKCTNDM"/>
<dbReference type="Pfam" id="PF25052">
    <property type="entry name" value="AtDEF-like"/>
    <property type="match status" value="1"/>
</dbReference>
<sequence length="100" mass="10867">MANKEISSLLLLSLVVFALILVPTASGNTFSCLRSTSHTLSSVECQNNMTCNELCKFKGYKLGGFCHNYVGSKTGHCCCNPSYKSQESSLSDNTNIFITN</sequence>
<proteinExistence type="inferred from homology"/>
<keyword evidence="5" id="KW-1015">Disulfide bond</keyword>
<keyword evidence="6" id="KW-0732">Signal</keyword>
<keyword evidence="3" id="KW-0295">Fungicide</keyword>
<evidence type="ECO:0000313" key="8">
    <source>
        <dbReference type="Proteomes" id="UP000030689"/>
    </source>
</evidence>
<comment type="similarity">
    <text evidence="1">Belongs to the DEFL family.</text>
</comment>